<organism evidence="1 2">
    <name type="scientific">Mannheimia haemolytica</name>
    <name type="common">Pasteurella haemolytica</name>
    <dbReference type="NCBI Taxonomy" id="75985"/>
    <lineage>
        <taxon>Bacteria</taxon>
        <taxon>Pseudomonadati</taxon>
        <taxon>Pseudomonadota</taxon>
        <taxon>Gammaproteobacteria</taxon>
        <taxon>Pasteurellales</taxon>
        <taxon>Pasteurellaceae</taxon>
        <taxon>Mannheimia</taxon>
    </lineage>
</organism>
<accession>A0A378MYT0</accession>
<evidence type="ECO:0000313" key="1">
    <source>
        <dbReference type="EMBL" id="STY60545.1"/>
    </source>
</evidence>
<sequence length="48" mass="5609">MTQADLENSYIWQRLGFGKNRCMKVLPPVWLFGGLIPSRTLLSFYTMQ</sequence>
<reference evidence="1 2" key="1">
    <citation type="submission" date="2018-06" db="EMBL/GenBank/DDBJ databases">
        <authorList>
            <consortium name="Pathogen Informatics"/>
            <person name="Doyle S."/>
        </authorList>
    </citation>
    <scope>NUCLEOTIDE SEQUENCE [LARGE SCALE GENOMIC DNA]</scope>
    <source>
        <strain evidence="1 2">NCTC10638</strain>
    </source>
</reference>
<dbReference type="EMBL" id="UGPN01000002">
    <property type="protein sequence ID" value="STY60545.1"/>
    <property type="molecule type" value="Genomic_DNA"/>
</dbReference>
<dbReference type="Proteomes" id="UP000254802">
    <property type="component" value="Unassembled WGS sequence"/>
</dbReference>
<evidence type="ECO:0000313" key="2">
    <source>
        <dbReference type="Proteomes" id="UP000254802"/>
    </source>
</evidence>
<dbReference type="AlphaFoldDB" id="A0A378MYT0"/>
<gene>
    <name evidence="1" type="ORF">NCTC10638_01750</name>
</gene>
<name>A0A378MYT0_MANHA</name>
<proteinExistence type="predicted"/>
<protein>
    <submittedName>
        <fullName evidence="1">Uncharacterized protein</fullName>
    </submittedName>
</protein>